<protein>
    <submittedName>
        <fullName evidence="2">Uncharacterized protein</fullName>
    </submittedName>
</protein>
<evidence type="ECO:0000313" key="1">
    <source>
        <dbReference type="EMBL" id="TCD78988.1"/>
    </source>
</evidence>
<comment type="caution">
    <text evidence="2">The sequence shown here is derived from an EMBL/GenBank/DDBJ whole genome shotgun (WGS) entry which is preliminary data.</text>
</comment>
<dbReference type="EMBL" id="SHPO01000008">
    <property type="protein sequence ID" value="TCD78988.1"/>
    <property type="molecule type" value="Genomic_DNA"/>
</dbReference>
<dbReference type="EMBL" id="SHTI01000005">
    <property type="protein sequence ID" value="TCF72241.1"/>
    <property type="molecule type" value="Genomic_DNA"/>
</dbReference>
<dbReference type="AlphaFoldDB" id="A0A4R0VVL3"/>
<sequence length="67" mass="7650">MRNKNQLISGVFLDLVREKIGECTAFFIKKDTVRICILKRLTDHSVCALFIGMIESSELRFSQSKGN</sequence>
<dbReference type="Proteomes" id="UP000292729">
    <property type="component" value="Unassembled WGS sequence"/>
</dbReference>
<reference evidence="2" key="2">
    <citation type="submission" date="2019-02" db="EMBL/GenBank/DDBJ databases">
        <authorList>
            <person name="Odamaki T."/>
        </authorList>
    </citation>
    <scope>NUCLEOTIDE SEQUENCE</scope>
    <source>
        <strain evidence="1">MCC10004</strain>
        <strain evidence="2">MCC10119</strain>
    </source>
</reference>
<evidence type="ECO:0000313" key="4">
    <source>
        <dbReference type="Proteomes" id="UP000293475"/>
    </source>
</evidence>
<organism evidence="2 3">
    <name type="scientific">Bifidobacterium longum subsp. longum</name>
    <dbReference type="NCBI Taxonomy" id="1679"/>
    <lineage>
        <taxon>Bacteria</taxon>
        <taxon>Bacillati</taxon>
        <taxon>Actinomycetota</taxon>
        <taxon>Actinomycetes</taxon>
        <taxon>Bifidobacteriales</taxon>
        <taxon>Bifidobacteriaceae</taxon>
        <taxon>Bifidobacterium</taxon>
    </lineage>
</organism>
<evidence type="ECO:0000313" key="3">
    <source>
        <dbReference type="Proteomes" id="UP000292729"/>
    </source>
</evidence>
<gene>
    <name evidence="1" type="ORF">MCC10004_0368</name>
    <name evidence="2" type="ORF">MCC10119_0505</name>
</gene>
<reference evidence="3 4" key="1">
    <citation type="journal article" date="2018" name="Sci. Rep.">
        <title>Genomic diversity and distribution of Bifidobacterium longum subsp. longum across the human lifespan.</title>
        <authorList>
            <person name="Odamaki T."/>
            <person name="Bottacini F."/>
            <person name="Kato K."/>
            <person name="Mitsuyama E."/>
            <person name="Yoshida K."/>
            <person name="Horigome A."/>
            <person name="Xiao J.Z."/>
            <person name="van Sinderen D."/>
        </authorList>
    </citation>
    <scope>NUCLEOTIDE SEQUENCE [LARGE SCALE GENOMIC DNA]</scope>
    <source>
        <strain evidence="1 4">MCC10004</strain>
        <strain evidence="2 3">MCC10119</strain>
    </source>
</reference>
<name>A0A4R0VVL3_BIFLL</name>
<dbReference type="Proteomes" id="UP000293475">
    <property type="component" value="Unassembled WGS sequence"/>
</dbReference>
<accession>A0A4R0VVL3</accession>
<proteinExistence type="predicted"/>
<evidence type="ECO:0000313" key="2">
    <source>
        <dbReference type="EMBL" id="TCF72241.1"/>
    </source>
</evidence>